<evidence type="ECO:0000313" key="3">
    <source>
        <dbReference type="Proteomes" id="UP001319921"/>
    </source>
</evidence>
<keyword evidence="1" id="KW-0812">Transmembrane</keyword>
<evidence type="ECO:0000256" key="1">
    <source>
        <dbReference type="SAM" id="Phobius"/>
    </source>
</evidence>
<dbReference type="AlphaFoldDB" id="A0AAQ4CRF9"/>
<name>A0AAQ4CRF9_9CREN</name>
<reference evidence="2 3" key="1">
    <citation type="journal article" date="2022" name="Microbiol. Resour. Announc.">
        <title>Complete Genome Sequence of the Hyperthermophilic and Acidophilic Archaeon Saccharolobus caldissimus Strain HS-3T.</title>
        <authorList>
            <person name="Sakai H.D."/>
            <person name="Kurosawa N."/>
        </authorList>
    </citation>
    <scope>NUCLEOTIDE SEQUENCE [LARGE SCALE GENOMIC DNA]</scope>
    <source>
        <strain evidence="2 3">JCM32116</strain>
    </source>
</reference>
<organism evidence="2 3">
    <name type="scientific">Saccharolobus caldissimus</name>
    <dbReference type="NCBI Taxonomy" id="1702097"/>
    <lineage>
        <taxon>Archaea</taxon>
        <taxon>Thermoproteota</taxon>
        <taxon>Thermoprotei</taxon>
        <taxon>Sulfolobales</taxon>
        <taxon>Sulfolobaceae</taxon>
        <taxon>Saccharolobus</taxon>
    </lineage>
</organism>
<sequence>MNVFDLTVIIYVIYALILISITYLSERLYKRELNEIQREIDKKNK</sequence>
<dbReference type="KEGG" id="scas:SACC_14070"/>
<keyword evidence="1" id="KW-0472">Membrane</keyword>
<gene>
    <name evidence="2" type="ORF">SACC_14070</name>
</gene>
<keyword evidence="3" id="KW-1185">Reference proteome</keyword>
<dbReference type="GeneID" id="68866134"/>
<proteinExistence type="predicted"/>
<feature type="transmembrane region" description="Helical" evidence="1">
    <location>
        <begin position="6"/>
        <end position="24"/>
    </location>
</feature>
<dbReference type="RefSeq" id="WP_229572265.1">
    <property type="nucleotide sequence ID" value="NZ_AP025226.1"/>
</dbReference>
<accession>A0AAQ4CRF9</accession>
<evidence type="ECO:0000313" key="2">
    <source>
        <dbReference type="EMBL" id="BDB98390.1"/>
    </source>
</evidence>
<protein>
    <submittedName>
        <fullName evidence="2">Uncharacterized protein</fullName>
    </submittedName>
</protein>
<keyword evidence="1" id="KW-1133">Transmembrane helix</keyword>
<dbReference type="EMBL" id="AP025226">
    <property type="protein sequence ID" value="BDB98390.1"/>
    <property type="molecule type" value="Genomic_DNA"/>
</dbReference>
<dbReference type="Proteomes" id="UP001319921">
    <property type="component" value="Chromosome"/>
</dbReference>